<evidence type="ECO:0000313" key="2">
    <source>
        <dbReference type="EMBL" id="RPA88311.1"/>
    </source>
</evidence>
<dbReference type="SUPFAM" id="SSF53335">
    <property type="entry name" value="S-adenosyl-L-methionine-dependent methyltransferases"/>
    <property type="match status" value="1"/>
</dbReference>
<dbReference type="Gene3D" id="3.40.50.150">
    <property type="entry name" value="Vaccinia Virus protein VP39"/>
    <property type="match status" value="1"/>
</dbReference>
<keyword evidence="3" id="KW-1185">Reference proteome</keyword>
<name>A0A3N4IVI3_ASCIM</name>
<accession>A0A3N4IVI3</accession>
<dbReference type="PANTHER" id="PTHR43591:SF24">
    <property type="entry name" value="2-METHOXY-6-POLYPRENYL-1,4-BENZOQUINOL METHYLASE, MITOCHONDRIAL"/>
    <property type="match status" value="1"/>
</dbReference>
<dbReference type="STRING" id="1160509.A0A3N4IVI3"/>
<organism evidence="2 3">
    <name type="scientific">Ascobolus immersus RN42</name>
    <dbReference type="NCBI Taxonomy" id="1160509"/>
    <lineage>
        <taxon>Eukaryota</taxon>
        <taxon>Fungi</taxon>
        <taxon>Dikarya</taxon>
        <taxon>Ascomycota</taxon>
        <taxon>Pezizomycotina</taxon>
        <taxon>Pezizomycetes</taxon>
        <taxon>Pezizales</taxon>
        <taxon>Ascobolaceae</taxon>
        <taxon>Ascobolus</taxon>
    </lineage>
</organism>
<evidence type="ECO:0000313" key="3">
    <source>
        <dbReference type="Proteomes" id="UP000275078"/>
    </source>
</evidence>
<dbReference type="AlphaFoldDB" id="A0A3N4IVI3"/>
<sequence>MAAPTAAGPETFIPAEDFGNEGKNIEIGDLDDDSTYAASSIDSDTTSLSSSVFNYHYENGRRYTSQRTSGGDYALPNDEAEQERLDLMHHLFNLFMKGELYLAPIKSPKRILDVGCGTGVWAIDIADAHPDSRVIGTDLSPIQPGWLPPNVKFEVDDFEDEWCFREKFDFIHCRCLDGSVSDWPRLLKQIYDNLAPGGYVEFQESDVINVYSEDGTYEGSHIDHYTRALKEASEKSGKRMDNAPKIPQYLKDAGFVNVYSKMFKACIGTWPKDPYYKEIGKVGAAISQSGGEAYGLAVFTRVLGWSTEKAKSMIEKAVRDLIDRKSGVHAIYPQ</sequence>
<dbReference type="Proteomes" id="UP000275078">
    <property type="component" value="Unassembled WGS sequence"/>
</dbReference>
<feature type="region of interest" description="Disordered" evidence="1">
    <location>
        <begin position="1"/>
        <end position="24"/>
    </location>
</feature>
<dbReference type="GO" id="GO:0008168">
    <property type="term" value="F:methyltransferase activity"/>
    <property type="evidence" value="ECO:0007669"/>
    <property type="project" value="UniProtKB-KW"/>
</dbReference>
<reference evidence="2 3" key="1">
    <citation type="journal article" date="2018" name="Nat. Ecol. Evol.">
        <title>Pezizomycetes genomes reveal the molecular basis of ectomycorrhizal truffle lifestyle.</title>
        <authorList>
            <person name="Murat C."/>
            <person name="Payen T."/>
            <person name="Noel B."/>
            <person name="Kuo A."/>
            <person name="Morin E."/>
            <person name="Chen J."/>
            <person name="Kohler A."/>
            <person name="Krizsan K."/>
            <person name="Balestrini R."/>
            <person name="Da Silva C."/>
            <person name="Montanini B."/>
            <person name="Hainaut M."/>
            <person name="Levati E."/>
            <person name="Barry K.W."/>
            <person name="Belfiori B."/>
            <person name="Cichocki N."/>
            <person name="Clum A."/>
            <person name="Dockter R.B."/>
            <person name="Fauchery L."/>
            <person name="Guy J."/>
            <person name="Iotti M."/>
            <person name="Le Tacon F."/>
            <person name="Lindquist E.A."/>
            <person name="Lipzen A."/>
            <person name="Malagnac F."/>
            <person name="Mello A."/>
            <person name="Molinier V."/>
            <person name="Miyauchi S."/>
            <person name="Poulain J."/>
            <person name="Riccioni C."/>
            <person name="Rubini A."/>
            <person name="Sitrit Y."/>
            <person name="Splivallo R."/>
            <person name="Traeger S."/>
            <person name="Wang M."/>
            <person name="Zifcakova L."/>
            <person name="Wipf D."/>
            <person name="Zambonelli A."/>
            <person name="Paolocci F."/>
            <person name="Nowrousian M."/>
            <person name="Ottonello S."/>
            <person name="Baldrian P."/>
            <person name="Spatafora J.W."/>
            <person name="Henrissat B."/>
            <person name="Nagy L.G."/>
            <person name="Aury J.M."/>
            <person name="Wincker P."/>
            <person name="Grigoriev I.V."/>
            <person name="Bonfante P."/>
            <person name="Martin F.M."/>
        </authorList>
    </citation>
    <scope>NUCLEOTIDE SEQUENCE [LARGE SCALE GENOMIC DNA]</scope>
    <source>
        <strain evidence="2 3">RN42</strain>
    </source>
</reference>
<dbReference type="InterPro" id="IPR029063">
    <property type="entry name" value="SAM-dependent_MTases_sf"/>
</dbReference>
<dbReference type="PANTHER" id="PTHR43591">
    <property type="entry name" value="METHYLTRANSFERASE"/>
    <property type="match status" value="1"/>
</dbReference>
<dbReference type="OrthoDB" id="2013972at2759"/>
<dbReference type="GO" id="GO:0032259">
    <property type="term" value="P:methylation"/>
    <property type="evidence" value="ECO:0007669"/>
    <property type="project" value="UniProtKB-KW"/>
</dbReference>
<keyword evidence="2" id="KW-0489">Methyltransferase</keyword>
<keyword evidence="2" id="KW-0808">Transferase</keyword>
<dbReference type="CDD" id="cd02440">
    <property type="entry name" value="AdoMet_MTases"/>
    <property type="match status" value="1"/>
</dbReference>
<evidence type="ECO:0000256" key="1">
    <source>
        <dbReference type="SAM" id="MobiDB-lite"/>
    </source>
</evidence>
<protein>
    <submittedName>
        <fullName evidence="2">S-adenosyl-L-methionine-dependent methyltransferase</fullName>
    </submittedName>
</protein>
<dbReference type="Pfam" id="PF13489">
    <property type="entry name" value="Methyltransf_23"/>
    <property type="match status" value="1"/>
</dbReference>
<gene>
    <name evidence="2" type="ORF">BJ508DRAFT_202412</name>
</gene>
<dbReference type="EMBL" id="ML119645">
    <property type="protein sequence ID" value="RPA88311.1"/>
    <property type="molecule type" value="Genomic_DNA"/>
</dbReference>
<proteinExistence type="predicted"/>